<evidence type="ECO:0008006" key="4">
    <source>
        <dbReference type="Google" id="ProtNLM"/>
    </source>
</evidence>
<protein>
    <recommendedName>
        <fullName evidence="4">PilN domain-containing protein</fullName>
    </recommendedName>
</protein>
<feature type="transmembrane region" description="Helical" evidence="1">
    <location>
        <begin position="21"/>
        <end position="48"/>
    </location>
</feature>
<gene>
    <name evidence="2" type="ORF">COT86_00065</name>
</gene>
<sequence length="185" mass="21146">MIKINLLGKKRRESRGKNMIYIALLTTFIAFTLYFLGVSIFVVVKLAWIKADQVRVDREAEAVSKELTDNNELLKRFVLSKFILGKIESLNVAKFHYKEYLDQLVRLLPEGVALRNVDFSNKGWVSVSTSISSMRSLKLLETTLASAEKRVPTTFSSVFFERVLRDKTGLYNAKLQFEITKDAGK</sequence>
<dbReference type="AlphaFoldDB" id="A0A2H0VM28"/>
<dbReference type="Proteomes" id="UP000230730">
    <property type="component" value="Unassembled WGS sequence"/>
</dbReference>
<accession>A0A2H0VM28</accession>
<reference evidence="3" key="1">
    <citation type="submission" date="2017-09" db="EMBL/GenBank/DDBJ databases">
        <title>Depth-based differentiation of microbial function through sediment-hosted aquifers and enrichment of novel symbionts in the deep terrestrial subsurface.</title>
        <authorList>
            <person name="Probst A.J."/>
            <person name="Ladd B."/>
            <person name="Jarett J.K."/>
            <person name="Geller-Mcgrath D.E."/>
            <person name="Sieber C.M.K."/>
            <person name="Emerson J.B."/>
            <person name="Anantharaman K."/>
            <person name="Thomas B.C."/>
            <person name="Malmstrom R."/>
            <person name="Stieglmeier M."/>
            <person name="Klingl A."/>
            <person name="Woyke T."/>
            <person name="Ryan C.M."/>
            <person name="Banfield J.F."/>
        </authorList>
    </citation>
    <scope>NUCLEOTIDE SEQUENCE [LARGE SCALE GENOMIC DNA]</scope>
</reference>
<evidence type="ECO:0000313" key="2">
    <source>
        <dbReference type="EMBL" id="PIS00152.1"/>
    </source>
</evidence>
<proteinExistence type="predicted"/>
<comment type="caution">
    <text evidence="2">The sequence shown here is derived from an EMBL/GenBank/DDBJ whole genome shotgun (WGS) entry which is preliminary data.</text>
</comment>
<name>A0A2H0VM28_9BACT</name>
<keyword evidence="1" id="KW-0472">Membrane</keyword>
<keyword evidence="1" id="KW-1133">Transmembrane helix</keyword>
<evidence type="ECO:0000313" key="3">
    <source>
        <dbReference type="Proteomes" id="UP000230730"/>
    </source>
</evidence>
<keyword evidence="1" id="KW-0812">Transmembrane</keyword>
<organism evidence="2 3">
    <name type="scientific">Candidatus Collierbacteria bacterium CG10_big_fil_rev_8_21_14_0_10_43_36</name>
    <dbReference type="NCBI Taxonomy" id="1974534"/>
    <lineage>
        <taxon>Bacteria</taxon>
        <taxon>Candidatus Collieribacteriota</taxon>
    </lineage>
</organism>
<dbReference type="EMBL" id="PFAE01000001">
    <property type="protein sequence ID" value="PIS00152.1"/>
    <property type="molecule type" value="Genomic_DNA"/>
</dbReference>
<evidence type="ECO:0000256" key="1">
    <source>
        <dbReference type="SAM" id="Phobius"/>
    </source>
</evidence>